<name>A0A6G9VSH9_9BACT</name>
<dbReference type="GO" id="GO:0006355">
    <property type="term" value="P:regulation of DNA-templated transcription"/>
    <property type="evidence" value="ECO:0007669"/>
    <property type="project" value="InterPro"/>
</dbReference>
<proteinExistence type="predicted"/>
<evidence type="ECO:0000313" key="2">
    <source>
        <dbReference type="Proteomes" id="UP000502831"/>
    </source>
</evidence>
<organism evidence="1 2">
    <name type="scientific">Sulfurospirillum diekertiae</name>
    <dbReference type="NCBI Taxonomy" id="1854492"/>
    <lineage>
        <taxon>Bacteria</taxon>
        <taxon>Pseudomonadati</taxon>
        <taxon>Campylobacterota</taxon>
        <taxon>Epsilonproteobacteria</taxon>
        <taxon>Campylobacterales</taxon>
        <taxon>Sulfurospirillaceae</taxon>
        <taxon>Sulfurospirillum</taxon>
    </lineage>
</organism>
<sequence length="82" mass="9436">MVNLSTEKITFNMPVELKEKVMQLKDELKVSLSTIYNEAVKNYIQQKERERWQKGAELASGDTKYLDTASDVGGELYDYPSK</sequence>
<dbReference type="RefSeq" id="WP_167749640.1">
    <property type="nucleotide sequence ID" value="NZ_CP039734.2"/>
</dbReference>
<dbReference type="Proteomes" id="UP000502831">
    <property type="component" value="Chromosome"/>
</dbReference>
<dbReference type="InterPro" id="IPR013321">
    <property type="entry name" value="Arc_rbn_hlx_hlx"/>
</dbReference>
<gene>
    <name evidence="1" type="ORF">FA584_05610</name>
</gene>
<reference evidence="1 2" key="1">
    <citation type="journal article" date="2017" name="Environ. Sci. Technol.">
        <title>Organohalide Respiration with Chlorinated Ethenes under Low pH Conditions.</title>
        <authorList>
            <person name="Yang Y."/>
            <person name="Capiro N.L."/>
            <person name="Marcet T.F."/>
            <person name="Yan J."/>
            <person name="Pennell K.D."/>
            <person name="Loffler F.E."/>
        </authorList>
    </citation>
    <scope>NUCLEOTIDE SEQUENCE [LARGE SCALE GENOMIC DNA]</scope>
    <source>
        <strain evidence="1 2">ACSDCE</strain>
    </source>
</reference>
<protein>
    <submittedName>
        <fullName evidence="1">Uncharacterized protein</fullName>
    </submittedName>
</protein>
<accession>A0A6G9VSH9</accession>
<evidence type="ECO:0000313" key="1">
    <source>
        <dbReference type="EMBL" id="QIR75713.1"/>
    </source>
</evidence>
<dbReference type="Gene3D" id="1.10.1220.10">
    <property type="entry name" value="Met repressor-like"/>
    <property type="match status" value="1"/>
</dbReference>
<dbReference type="EMBL" id="CP039734">
    <property type="protein sequence ID" value="QIR75713.1"/>
    <property type="molecule type" value="Genomic_DNA"/>
</dbReference>
<dbReference type="AlphaFoldDB" id="A0A6G9VSH9"/>